<proteinExistence type="predicted"/>
<evidence type="ECO:0000313" key="6">
    <source>
        <dbReference type="Proteomes" id="UP000739538"/>
    </source>
</evidence>
<feature type="domain" description="RNA polymerase sigma-70 ECF-like HTH" evidence="4">
    <location>
        <begin position="8"/>
        <end position="175"/>
    </location>
</feature>
<evidence type="ECO:0000256" key="1">
    <source>
        <dbReference type="ARBA" id="ARBA00023015"/>
    </source>
</evidence>
<keyword evidence="1" id="KW-0805">Transcription regulation</keyword>
<protein>
    <submittedName>
        <fullName evidence="5">Sigma-70 family RNA polymerase sigma factor</fullName>
    </submittedName>
</protein>
<reference evidence="5" key="2">
    <citation type="journal article" date="2021" name="Microbiome">
        <title>Successional dynamics and alternative stable states in a saline activated sludge microbial community over 9 years.</title>
        <authorList>
            <person name="Wang Y."/>
            <person name="Ye J."/>
            <person name="Ju F."/>
            <person name="Liu L."/>
            <person name="Boyd J.A."/>
            <person name="Deng Y."/>
            <person name="Parks D.H."/>
            <person name="Jiang X."/>
            <person name="Yin X."/>
            <person name="Woodcroft B.J."/>
            <person name="Tyson G.W."/>
            <person name="Hugenholtz P."/>
            <person name="Polz M.F."/>
            <person name="Zhang T."/>
        </authorList>
    </citation>
    <scope>NUCLEOTIDE SEQUENCE</scope>
    <source>
        <strain evidence="5">HKST-UBA02</strain>
    </source>
</reference>
<dbReference type="GO" id="GO:0006352">
    <property type="term" value="P:DNA-templated transcription initiation"/>
    <property type="evidence" value="ECO:0007669"/>
    <property type="project" value="InterPro"/>
</dbReference>
<organism evidence="5 6">
    <name type="scientific">Eiseniibacteriota bacterium</name>
    <dbReference type="NCBI Taxonomy" id="2212470"/>
    <lineage>
        <taxon>Bacteria</taxon>
        <taxon>Candidatus Eiseniibacteriota</taxon>
    </lineage>
</organism>
<accession>A0A956SDR1</accession>
<dbReference type="Gene3D" id="1.10.10.10">
    <property type="entry name" value="Winged helix-like DNA-binding domain superfamily/Winged helix DNA-binding domain"/>
    <property type="match status" value="1"/>
</dbReference>
<evidence type="ECO:0000256" key="3">
    <source>
        <dbReference type="ARBA" id="ARBA00023163"/>
    </source>
</evidence>
<dbReference type="Pfam" id="PF07638">
    <property type="entry name" value="Sigma70_ECF"/>
    <property type="match status" value="1"/>
</dbReference>
<evidence type="ECO:0000313" key="5">
    <source>
        <dbReference type="EMBL" id="MCA9756907.1"/>
    </source>
</evidence>
<keyword evidence="3" id="KW-0804">Transcription</keyword>
<evidence type="ECO:0000259" key="4">
    <source>
        <dbReference type="Pfam" id="PF07638"/>
    </source>
</evidence>
<dbReference type="PANTHER" id="PTHR43133">
    <property type="entry name" value="RNA POLYMERASE ECF-TYPE SIGMA FACTO"/>
    <property type="match status" value="1"/>
</dbReference>
<evidence type="ECO:0000256" key="2">
    <source>
        <dbReference type="ARBA" id="ARBA00023082"/>
    </source>
</evidence>
<dbReference type="InterPro" id="IPR053812">
    <property type="entry name" value="HTH_Sigma70_ECF-like"/>
</dbReference>
<dbReference type="NCBIfam" id="TIGR02999">
    <property type="entry name" value="Sig-70_X6"/>
    <property type="match status" value="1"/>
</dbReference>
<comment type="caution">
    <text evidence="5">The sequence shown here is derived from an EMBL/GenBank/DDBJ whole genome shotgun (WGS) entry which is preliminary data.</text>
</comment>
<keyword evidence="2" id="KW-0731">Sigma factor</keyword>
<reference evidence="5" key="1">
    <citation type="submission" date="2020-04" db="EMBL/GenBank/DDBJ databases">
        <authorList>
            <person name="Zhang T."/>
        </authorList>
    </citation>
    <scope>NUCLEOTIDE SEQUENCE</scope>
    <source>
        <strain evidence="5">HKST-UBA02</strain>
    </source>
</reference>
<dbReference type="InterPro" id="IPR036388">
    <property type="entry name" value="WH-like_DNA-bd_sf"/>
</dbReference>
<dbReference type="GO" id="GO:0016987">
    <property type="term" value="F:sigma factor activity"/>
    <property type="evidence" value="ECO:0007669"/>
    <property type="project" value="UniProtKB-KW"/>
</dbReference>
<dbReference type="Proteomes" id="UP000739538">
    <property type="component" value="Unassembled WGS sequence"/>
</dbReference>
<dbReference type="NCBIfam" id="TIGR02937">
    <property type="entry name" value="sigma70-ECF"/>
    <property type="match status" value="1"/>
</dbReference>
<name>A0A956SDR1_UNCEI</name>
<dbReference type="InterPro" id="IPR014284">
    <property type="entry name" value="RNA_pol_sigma-70_dom"/>
</dbReference>
<dbReference type="InterPro" id="IPR013324">
    <property type="entry name" value="RNA_pol_sigma_r3/r4-like"/>
</dbReference>
<dbReference type="EMBL" id="JAGQHS010000072">
    <property type="protein sequence ID" value="MCA9756907.1"/>
    <property type="molecule type" value="Genomic_DNA"/>
</dbReference>
<sequence length="180" mass="20155">MFEHATVGSSVDLDKVLPVVYQELRAIAANYVRQERPGHTLQPTALTHEAYLRLRDSQDVTWKSRAHLIAIAARAMRHALVDHARARRAQKRGGGGIALETAAMQDSNSLPTLDLLELDSALEELGQEDERKLGIVEMLYFGGLTTTEAADVLGVSRRTVERDWRFARAWLLKKLHPSHP</sequence>
<gene>
    <name evidence="5" type="ORF">KDA27_13970</name>
</gene>
<dbReference type="InterPro" id="IPR011517">
    <property type="entry name" value="RNA_pol_sigma70_ECF-like"/>
</dbReference>
<dbReference type="SUPFAM" id="SSF88659">
    <property type="entry name" value="Sigma3 and sigma4 domains of RNA polymerase sigma factors"/>
    <property type="match status" value="1"/>
</dbReference>
<dbReference type="PANTHER" id="PTHR43133:SF39">
    <property type="entry name" value="SIMILAR TO RNA POLYMERASE SIGMA-E FACTOR"/>
    <property type="match status" value="1"/>
</dbReference>
<dbReference type="InterPro" id="IPR039425">
    <property type="entry name" value="RNA_pol_sigma-70-like"/>
</dbReference>
<dbReference type="AlphaFoldDB" id="A0A956SDR1"/>